<dbReference type="Pfam" id="PF01134">
    <property type="entry name" value="GIDA"/>
    <property type="match status" value="1"/>
</dbReference>
<evidence type="ECO:0000313" key="7">
    <source>
        <dbReference type="Proteomes" id="UP000825002"/>
    </source>
</evidence>
<evidence type="ECO:0000259" key="5">
    <source>
        <dbReference type="Pfam" id="PF01134"/>
    </source>
</evidence>
<feature type="domain" description="MnmG N-terminal" evidence="5">
    <location>
        <begin position="6"/>
        <end position="401"/>
    </location>
</feature>
<keyword evidence="4" id="KW-0274">FAD</keyword>
<dbReference type="PROSITE" id="PS01280">
    <property type="entry name" value="GIDA_1"/>
    <property type="match status" value="1"/>
</dbReference>
<dbReference type="PROSITE" id="PS01281">
    <property type="entry name" value="GIDA_2"/>
    <property type="match status" value="1"/>
</dbReference>
<feature type="non-terminal residue" evidence="6">
    <location>
        <position position="1"/>
    </location>
</feature>
<gene>
    <name evidence="6" type="primary">MTO1</name>
    <name evidence="6" type="ORF">GZH46_02354</name>
</gene>
<evidence type="ECO:0000256" key="1">
    <source>
        <dbReference type="ARBA" id="ARBA00001974"/>
    </source>
</evidence>
<protein>
    <submittedName>
        <fullName evidence="6">Protein MTO1-like, mitochondrial</fullName>
    </submittedName>
</protein>
<name>A0ABQ7S6X2_9ACAR</name>
<keyword evidence="3" id="KW-0285">Flavoprotein</keyword>
<dbReference type="InterPro" id="IPR002218">
    <property type="entry name" value="MnmG-rel"/>
</dbReference>
<comment type="cofactor">
    <cofactor evidence="1">
        <name>FAD</name>
        <dbReference type="ChEBI" id="CHEBI:57692"/>
    </cofactor>
</comment>
<dbReference type="SUPFAM" id="SSF51905">
    <property type="entry name" value="FAD/NAD(P)-binding domain"/>
    <property type="match status" value="1"/>
</dbReference>
<sequence length="581" mass="65104">MLRAFDVIVIGGGHAGCEAASAAARMACKTLLVTHKFETIGEMSCNPAFGGIGKGHLMRELDALDGLCARLCDKSGIHYKILNQSKGPAVWGHRAQIDRNSYKKHMQSEMLNTPNLTIKICPVDDLIIEKDETQDCQSRLRCSGIVTDKGERITSGSTIITTGTFLRGIINTGPVCYPAGRLADKPTIKLAETIERLGFQLGRLKTATPPRVDHKSIDYGLTQLSHPDNPPVPFSFMNNRVSIESDQQKPTWLTYTKPELSELVLKNLHVNRHVTGGTTGPRHCPSIETKILKFPEKSHQVWLEPETIEGHVIYPNGISCTLPSEIQQELIRRIVGLERAIMLRPGYGVEYDYIDPRQLKPTLETKKVNGLFLAGQVNGTTGYEEAAAQGIIAGANAASKSIGDSRTLTLTREDSYIGLLIDDLTKKGVTEPYRMFTSRSEHRLYLRPDNADMRLTQRGYDHGCVGRDRFDKFSAIRDSFDRIVNYMKSNHKPLFRWREELDLGDNIASPGHQRKSMLEIVSIHKDCLPKMMPKYPELQSMIEEDGRRSSADCHLLMSRIICQAQYSNWYEPKPMALGYAY</sequence>
<evidence type="ECO:0000313" key="6">
    <source>
        <dbReference type="EMBL" id="KAG9509136.1"/>
    </source>
</evidence>
<comment type="caution">
    <text evidence="6">The sequence shown here is derived from an EMBL/GenBank/DDBJ whole genome shotgun (WGS) entry which is preliminary data.</text>
</comment>
<dbReference type="InterPro" id="IPR040131">
    <property type="entry name" value="MnmG_N"/>
</dbReference>
<comment type="similarity">
    <text evidence="2">Belongs to the MnmG family.</text>
</comment>
<dbReference type="EMBL" id="JAIFTH010000652">
    <property type="protein sequence ID" value="KAG9509136.1"/>
    <property type="molecule type" value="Genomic_DNA"/>
</dbReference>
<reference evidence="6 7" key="1">
    <citation type="submission" date="2020-10" db="EMBL/GenBank/DDBJ databases">
        <authorList>
            <person name="Klimov P.B."/>
            <person name="Dyachkov S.M."/>
            <person name="Chetverikov P.E."/>
        </authorList>
    </citation>
    <scope>NUCLEOTIDE SEQUENCE [LARGE SCALE GENOMIC DNA]</scope>
    <source>
        <strain evidence="6">BMOC 18-1129-001#AD2665</strain>
        <tissue evidence="6">Entire mites</tissue>
    </source>
</reference>
<dbReference type="PANTHER" id="PTHR11806:SF0">
    <property type="entry name" value="PROTEIN MTO1 HOMOLOG, MITOCHONDRIAL"/>
    <property type="match status" value="1"/>
</dbReference>
<keyword evidence="7" id="KW-1185">Reference proteome</keyword>
<evidence type="ECO:0000256" key="3">
    <source>
        <dbReference type="ARBA" id="ARBA00022630"/>
    </source>
</evidence>
<evidence type="ECO:0000256" key="4">
    <source>
        <dbReference type="ARBA" id="ARBA00022827"/>
    </source>
</evidence>
<organism evidence="6 7">
    <name type="scientific">Fragariocoptes setiger</name>
    <dbReference type="NCBI Taxonomy" id="1670756"/>
    <lineage>
        <taxon>Eukaryota</taxon>
        <taxon>Metazoa</taxon>
        <taxon>Ecdysozoa</taxon>
        <taxon>Arthropoda</taxon>
        <taxon>Chelicerata</taxon>
        <taxon>Arachnida</taxon>
        <taxon>Acari</taxon>
        <taxon>Acariformes</taxon>
        <taxon>Trombidiformes</taxon>
        <taxon>Prostigmata</taxon>
        <taxon>Eupodina</taxon>
        <taxon>Eriophyoidea</taxon>
        <taxon>Phytoptidae</taxon>
        <taxon>Fragariocoptes</taxon>
    </lineage>
</organism>
<dbReference type="Gene3D" id="3.50.50.60">
    <property type="entry name" value="FAD/NAD(P)-binding domain"/>
    <property type="match status" value="2"/>
</dbReference>
<dbReference type="InterPro" id="IPR004416">
    <property type="entry name" value="MnmG"/>
</dbReference>
<dbReference type="NCBIfam" id="TIGR00136">
    <property type="entry name" value="mnmG_gidA"/>
    <property type="match status" value="1"/>
</dbReference>
<accession>A0ABQ7S6X2</accession>
<dbReference type="Proteomes" id="UP000825002">
    <property type="component" value="Unassembled WGS sequence"/>
</dbReference>
<dbReference type="PANTHER" id="PTHR11806">
    <property type="entry name" value="GLUCOSE INHIBITED DIVISION PROTEIN A"/>
    <property type="match status" value="1"/>
</dbReference>
<evidence type="ECO:0000256" key="2">
    <source>
        <dbReference type="ARBA" id="ARBA00007653"/>
    </source>
</evidence>
<dbReference type="InterPro" id="IPR020595">
    <property type="entry name" value="MnmG-rel_CS"/>
</dbReference>
<dbReference type="InterPro" id="IPR036188">
    <property type="entry name" value="FAD/NAD-bd_sf"/>
</dbReference>
<proteinExistence type="inferred from homology"/>